<sequence length="77" mass="8866">MLLWFARSFLSLPMLLELFGSVRTNWMIHSFFANESSSGMGHDLAAAVMMRTDEESNFLRIVKLAWRIIFAHVCLNS</sequence>
<evidence type="ECO:0000256" key="1">
    <source>
        <dbReference type="SAM" id="SignalP"/>
    </source>
</evidence>
<accession>A0A2M3ZWR3</accession>
<proteinExistence type="predicted"/>
<protein>
    <submittedName>
        <fullName evidence="2">Putative secreted peptide</fullName>
    </submittedName>
</protein>
<organism evidence="2">
    <name type="scientific">Anopheles braziliensis</name>
    <dbReference type="NCBI Taxonomy" id="58242"/>
    <lineage>
        <taxon>Eukaryota</taxon>
        <taxon>Metazoa</taxon>
        <taxon>Ecdysozoa</taxon>
        <taxon>Arthropoda</taxon>
        <taxon>Hexapoda</taxon>
        <taxon>Insecta</taxon>
        <taxon>Pterygota</taxon>
        <taxon>Neoptera</taxon>
        <taxon>Endopterygota</taxon>
        <taxon>Diptera</taxon>
        <taxon>Nematocera</taxon>
        <taxon>Culicoidea</taxon>
        <taxon>Culicidae</taxon>
        <taxon>Anophelinae</taxon>
        <taxon>Anopheles</taxon>
    </lineage>
</organism>
<dbReference type="EMBL" id="GGFM01012255">
    <property type="protein sequence ID" value="MBW33006.1"/>
    <property type="molecule type" value="Transcribed_RNA"/>
</dbReference>
<keyword evidence="1" id="KW-0732">Signal</keyword>
<feature type="signal peptide" evidence="1">
    <location>
        <begin position="1"/>
        <end position="24"/>
    </location>
</feature>
<reference evidence="2" key="1">
    <citation type="submission" date="2018-01" db="EMBL/GenBank/DDBJ databases">
        <title>An insight into the sialome of Amazonian anophelines.</title>
        <authorList>
            <person name="Ribeiro J.M."/>
            <person name="Scarpassa V."/>
            <person name="Calvo E."/>
        </authorList>
    </citation>
    <scope>NUCLEOTIDE SEQUENCE</scope>
    <source>
        <tissue evidence="2">Salivary glands</tissue>
    </source>
</reference>
<name>A0A2M3ZWR3_9DIPT</name>
<feature type="chain" id="PRO_5014720818" evidence="1">
    <location>
        <begin position="25"/>
        <end position="77"/>
    </location>
</feature>
<evidence type="ECO:0000313" key="2">
    <source>
        <dbReference type="EMBL" id="MBW33006.1"/>
    </source>
</evidence>
<dbReference type="AlphaFoldDB" id="A0A2M3ZWR3"/>